<organism evidence="2 3">
    <name type="scientific">Conyzicola nivalis</name>
    <dbReference type="NCBI Taxonomy" id="1477021"/>
    <lineage>
        <taxon>Bacteria</taxon>
        <taxon>Bacillati</taxon>
        <taxon>Actinomycetota</taxon>
        <taxon>Actinomycetes</taxon>
        <taxon>Micrococcales</taxon>
        <taxon>Microbacteriaceae</taxon>
        <taxon>Conyzicola</taxon>
    </lineage>
</organism>
<feature type="transmembrane region" description="Helical" evidence="1">
    <location>
        <begin position="96"/>
        <end position="114"/>
    </location>
</feature>
<keyword evidence="1" id="KW-0812">Transmembrane</keyword>
<keyword evidence="1" id="KW-0472">Membrane</keyword>
<accession>A0A916SDS8</accession>
<feature type="transmembrane region" description="Helical" evidence="1">
    <location>
        <begin position="70"/>
        <end position="89"/>
    </location>
</feature>
<name>A0A916SDS8_9MICO</name>
<dbReference type="Proteomes" id="UP000606922">
    <property type="component" value="Unassembled WGS sequence"/>
</dbReference>
<evidence type="ECO:0000313" key="3">
    <source>
        <dbReference type="Proteomes" id="UP000606922"/>
    </source>
</evidence>
<feature type="transmembrane region" description="Helical" evidence="1">
    <location>
        <begin position="6"/>
        <end position="27"/>
    </location>
</feature>
<comment type="caution">
    <text evidence="2">The sequence shown here is derived from an EMBL/GenBank/DDBJ whole genome shotgun (WGS) entry which is preliminary data.</text>
</comment>
<reference evidence="2" key="1">
    <citation type="journal article" date="2014" name="Int. J. Syst. Evol. Microbiol.">
        <title>Complete genome sequence of Corynebacterium casei LMG S-19264T (=DSM 44701T), isolated from a smear-ripened cheese.</title>
        <authorList>
            <consortium name="US DOE Joint Genome Institute (JGI-PGF)"/>
            <person name="Walter F."/>
            <person name="Albersmeier A."/>
            <person name="Kalinowski J."/>
            <person name="Ruckert C."/>
        </authorList>
    </citation>
    <scope>NUCLEOTIDE SEQUENCE</scope>
    <source>
        <strain evidence="2">CGMCC 1.12813</strain>
    </source>
</reference>
<dbReference type="AlphaFoldDB" id="A0A916SDS8"/>
<dbReference type="EMBL" id="BMGB01000001">
    <property type="protein sequence ID" value="GGA92716.1"/>
    <property type="molecule type" value="Genomic_DNA"/>
</dbReference>
<evidence type="ECO:0000256" key="1">
    <source>
        <dbReference type="SAM" id="Phobius"/>
    </source>
</evidence>
<gene>
    <name evidence="2" type="ORF">GCM10010979_04120</name>
</gene>
<keyword evidence="3" id="KW-1185">Reference proteome</keyword>
<evidence type="ECO:0000313" key="2">
    <source>
        <dbReference type="EMBL" id="GGA92716.1"/>
    </source>
</evidence>
<sequence length="122" mass="12975">MIEWFAYAQIVVALVAGLLALVLGLAGKRPADITMGATALVEVLLLAQIVVAALAPAFGNTASGSTLEFWVYLVTAALIPPLAIVWGLVDRTRWSTAVLGVASLAVAVMLYRMYQIWFVQVA</sequence>
<reference evidence="2" key="2">
    <citation type="submission" date="2020-09" db="EMBL/GenBank/DDBJ databases">
        <authorList>
            <person name="Sun Q."/>
            <person name="Zhou Y."/>
        </authorList>
    </citation>
    <scope>NUCLEOTIDE SEQUENCE</scope>
    <source>
        <strain evidence="2">CGMCC 1.12813</strain>
    </source>
</reference>
<proteinExistence type="predicted"/>
<keyword evidence="1" id="KW-1133">Transmembrane helix</keyword>
<protein>
    <submittedName>
        <fullName evidence="2">Uncharacterized protein</fullName>
    </submittedName>
</protein>
<feature type="transmembrane region" description="Helical" evidence="1">
    <location>
        <begin position="39"/>
        <end position="58"/>
    </location>
</feature>
<dbReference type="RefSeq" id="WP_188509049.1">
    <property type="nucleotide sequence ID" value="NZ_BMGB01000001.1"/>
</dbReference>